<evidence type="ECO:0000256" key="5">
    <source>
        <dbReference type="SAM" id="MobiDB-lite"/>
    </source>
</evidence>
<reference evidence="8" key="1">
    <citation type="submission" date="2014-05" db="EMBL/GenBank/DDBJ databases">
        <title>The transcriptome of the halophilic microalga Tetraselmis sp. GSL018 isolated from the Great Salt Lake, Utah.</title>
        <authorList>
            <person name="Jinkerson R.E."/>
            <person name="D'Adamo S."/>
            <person name="Posewitz M.C."/>
        </authorList>
    </citation>
    <scope>NUCLEOTIDE SEQUENCE</scope>
    <source>
        <strain evidence="8">GSL018</strain>
    </source>
</reference>
<accession>A0A061R9R4</accession>
<proteinExistence type="predicted"/>
<dbReference type="AlphaFoldDB" id="A0A061R9R4"/>
<dbReference type="InterPro" id="IPR023222">
    <property type="entry name" value="PsbQ-like_dom_sf"/>
</dbReference>
<evidence type="ECO:0000313" key="7">
    <source>
        <dbReference type="EMBL" id="JAC64045.1"/>
    </source>
</evidence>
<dbReference type="Pfam" id="PF00160">
    <property type="entry name" value="Pro_isomerase"/>
    <property type="match status" value="1"/>
</dbReference>
<dbReference type="EMBL" id="GBEZ01018989">
    <property type="protein sequence ID" value="JAC67509.1"/>
    <property type="molecule type" value="Transcribed_RNA"/>
</dbReference>
<dbReference type="InterPro" id="IPR044665">
    <property type="entry name" value="E_coli_cyclophilin_A-like"/>
</dbReference>
<dbReference type="Gene3D" id="2.40.100.10">
    <property type="entry name" value="Cyclophilin-like"/>
    <property type="match status" value="1"/>
</dbReference>
<dbReference type="GO" id="GO:0003755">
    <property type="term" value="F:peptidyl-prolyl cis-trans isomerase activity"/>
    <property type="evidence" value="ECO:0007669"/>
    <property type="project" value="UniProtKB-KW"/>
</dbReference>
<sequence length="454" mass="48877">MVTSLAISSATRFAPSRASLGRPTRSNTGRQVPIPRCRASESDVACSKSLIEKVTDAASKCLIGATAAAMVLTPATFSLPDQLIPQAEARKSNLPGSDPKKNAKGLLRDALPIDNKQIRMIQRELESVAEALRVPGSKALGPVQRSVRKAESILRDKRQNIVADLAEDKAEAGMAAISGLEAALAEFDDAIAREDKQEVPLIQQKCLDYVGDIEEAMVKKFPFEVPAEYSNLPQLKGRATIQVELKFNKATDNIPGGSMTIVVDGYSAPITSGNFVDLVNRGFYNGMDVQRADGFVVQTGDPEGPAVGFVDPRTKETRTIPLEVLVEGDKEPTYGDTLEDLGRFTDQPVLPFNAFGTLAMARAETDANSASSQIFFLLKESELTPSGANLLDGRYAVFGYITEGADLLTECNTGDKFVSMKVTKGLENLQLPDTNAMQMEDGQPQGAEATVRTE</sequence>
<feature type="region of interest" description="Disordered" evidence="5">
    <location>
        <begin position="16"/>
        <end position="35"/>
    </location>
</feature>
<dbReference type="EMBL" id="GBEZ01022810">
    <property type="protein sequence ID" value="JAC64045.1"/>
    <property type="molecule type" value="Transcribed_RNA"/>
</dbReference>
<name>A0A061R9R4_9CHLO</name>
<protein>
    <recommendedName>
        <fullName evidence="1">peptidylprolyl isomerase</fullName>
        <ecNumber evidence="1">5.2.1.8</ecNumber>
    </recommendedName>
</protein>
<dbReference type="SUPFAM" id="SSF101112">
    <property type="entry name" value="Oxygen-evolving enhancer protein 3"/>
    <property type="match status" value="1"/>
</dbReference>
<dbReference type="PROSITE" id="PS50072">
    <property type="entry name" value="CSA_PPIASE_2"/>
    <property type="match status" value="1"/>
</dbReference>
<keyword evidence="4 8" id="KW-0413">Isomerase</keyword>
<feature type="region of interest" description="Disordered" evidence="5">
    <location>
        <begin position="434"/>
        <end position="454"/>
    </location>
</feature>
<evidence type="ECO:0000313" key="8">
    <source>
        <dbReference type="EMBL" id="JAC67509.1"/>
    </source>
</evidence>
<feature type="domain" description="PPIase cyclophilin-type" evidence="6">
    <location>
        <begin position="246"/>
        <end position="408"/>
    </location>
</feature>
<dbReference type="InterPro" id="IPR002130">
    <property type="entry name" value="Cyclophilin-type_PPIase_dom"/>
</dbReference>
<keyword evidence="2" id="KW-0793">Thylakoid</keyword>
<evidence type="ECO:0000256" key="4">
    <source>
        <dbReference type="ARBA" id="ARBA00023235"/>
    </source>
</evidence>
<keyword evidence="3" id="KW-0697">Rotamase</keyword>
<dbReference type="InterPro" id="IPR048563">
    <property type="entry name" value="CYP38_PsbQ-like"/>
</dbReference>
<dbReference type="Pfam" id="PF21329">
    <property type="entry name" value="CYP38_PsbQ-like"/>
    <property type="match status" value="1"/>
</dbReference>
<gene>
    <name evidence="8" type="ORF">TSPGSL018_10989</name>
    <name evidence="7" type="ORF">TSPGSL018_19161</name>
</gene>
<organism evidence="8">
    <name type="scientific">Tetraselmis sp. GSL018</name>
    <dbReference type="NCBI Taxonomy" id="582737"/>
    <lineage>
        <taxon>Eukaryota</taxon>
        <taxon>Viridiplantae</taxon>
        <taxon>Chlorophyta</taxon>
        <taxon>core chlorophytes</taxon>
        <taxon>Chlorodendrophyceae</taxon>
        <taxon>Chlorodendrales</taxon>
        <taxon>Chlorodendraceae</taxon>
        <taxon>Tetraselmis</taxon>
    </lineage>
</organism>
<dbReference type="Gene3D" id="1.20.120.290">
    <property type="entry name" value="Oxygen-evolving enhancer protein 3 (PsbQ), four-helix up-down bundle"/>
    <property type="match status" value="1"/>
</dbReference>
<dbReference type="EC" id="5.2.1.8" evidence="1"/>
<dbReference type="InterPro" id="IPR029000">
    <property type="entry name" value="Cyclophilin-like_dom_sf"/>
</dbReference>
<evidence type="ECO:0000256" key="2">
    <source>
        <dbReference type="ARBA" id="ARBA00023078"/>
    </source>
</evidence>
<evidence type="ECO:0000259" key="6">
    <source>
        <dbReference type="PROSITE" id="PS50072"/>
    </source>
</evidence>
<dbReference type="CDD" id="cd01924">
    <property type="entry name" value="cyclophilin_TLP40_like"/>
    <property type="match status" value="1"/>
</dbReference>
<dbReference type="SUPFAM" id="SSF50891">
    <property type="entry name" value="Cyclophilin-like"/>
    <property type="match status" value="1"/>
</dbReference>
<evidence type="ECO:0000256" key="3">
    <source>
        <dbReference type="ARBA" id="ARBA00023110"/>
    </source>
</evidence>
<evidence type="ECO:0000256" key="1">
    <source>
        <dbReference type="ARBA" id="ARBA00013194"/>
    </source>
</evidence>
<dbReference type="PANTHER" id="PTHR43246">
    <property type="entry name" value="PEPTIDYL-PROLYL CIS-TRANS ISOMERASE CYP38, CHLOROPLASTIC"/>
    <property type="match status" value="1"/>
</dbReference>